<name>A0A0G4MIH1_VERLO</name>
<comment type="similarity">
    <text evidence="2">Belongs to the MSOX/MTOX family.</text>
</comment>
<evidence type="ECO:0000256" key="3">
    <source>
        <dbReference type="ARBA" id="ARBA00022630"/>
    </source>
</evidence>
<feature type="domain" description="FAD dependent oxidoreductase" evidence="6">
    <location>
        <begin position="381"/>
        <end position="566"/>
    </location>
</feature>
<dbReference type="EMBL" id="CVQH01022639">
    <property type="protein sequence ID" value="CRK33800.1"/>
    <property type="molecule type" value="Genomic_DNA"/>
</dbReference>
<dbReference type="InterPro" id="IPR036188">
    <property type="entry name" value="FAD/NAD-bd_sf"/>
</dbReference>
<gene>
    <name evidence="7" type="ORF">BN1708_006166</name>
</gene>
<evidence type="ECO:0000313" key="7">
    <source>
        <dbReference type="EMBL" id="CRK33800.1"/>
    </source>
</evidence>
<keyword evidence="5" id="KW-0560">Oxidoreductase</keyword>
<feature type="non-terminal residue" evidence="7">
    <location>
        <position position="626"/>
    </location>
</feature>
<sequence>MSTSSPPSSILIIGSGVFGLSTALALALRPAYAKTEITVLDRSPEQGVFPSHDASSIDSSRIIRPDYADPAYSALAAAAHHHWRHSPLGEDGRYTESGMALIADAPPAHVKTRTQMDYVRDSYANVKRLAQRKECGIDAARLTELPSRRAIAELVGLNPADADTDTTPGDWGYLNGNSGWADAGRSMQWLLARVQATGRVRFVHGTATALLRSGDRVTGARLADASTLLAALVIVATGAWTGALVDLAGQAVATGQVLAYVDVTPTEAAALRHLPIVLNLSTGLFVIPPARGQLKVARHVKTRTQMDYVRDSYANVKRLAQRKECGIDAARLTELPSRRAIAELVGLNPADADTTPGDWGYLNGNSGWADAGRSMQWLLAALVIVATGAWTGALVDLAGQAVATGQVLAYLDVAPAEAAALRHLPIVLNLSTGLFVIPPARGQLKVARHGYGYVNPRPTPAAALPTRPGARLPPTTSLPYTAVDDPALRIPAEAEADLRRVLRATVPLPQLHDRPFAAERICWYTDTPTGDFLVDYHPGWRGLFLATAGSGHGFKFLPIIGDHVVDCVEGRRPEAFDDKWRWRGVERTDDDVEQVYEHIVTEDGSRGGKSGLVLAEELTKNRRAKM</sequence>
<evidence type="ECO:0000256" key="2">
    <source>
        <dbReference type="ARBA" id="ARBA00010989"/>
    </source>
</evidence>
<dbReference type="AlphaFoldDB" id="A0A0G4MIH1"/>
<evidence type="ECO:0000256" key="4">
    <source>
        <dbReference type="ARBA" id="ARBA00022827"/>
    </source>
</evidence>
<dbReference type="GO" id="GO:0050660">
    <property type="term" value="F:flavin adenine dinucleotide binding"/>
    <property type="evidence" value="ECO:0007669"/>
    <property type="project" value="InterPro"/>
</dbReference>
<dbReference type="InterPro" id="IPR045170">
    <property type="entry name" value="MTOX"/>
</dbReference>
<evidence type="ECO:0000259" key="6">
    <source>
        <dbReference type="Pfam" id="PF01266"/>
    </source>
</evidence>
<dbReference type="PANTHER" id="PTHR10961:SF46">
    <property type="entry name" value="PEROXISOMAL SARCOSINE OXIDASE"/>
    <property type="match status" value="1"/>
</dbReference>
<dbReference type="STRING" id="100787.A0A0G4MIH1"/>
<dbReference type="Gene3D" id="3.50.50.60">
    <property type="entry name" value="FAD/NAD(P)-binding domain"/>
    <property type="match status" value="1"/>
</dbReference>
<evidence type="ECO:0000256" key="5">
    <source>
        <dbReference type="ARBA" id="ARBA00023002"/>
    </source>
</evidence>
<reference evidence="7 8" key="1">
    <citation type="submission" date="2015-05" db="EMBL/GenBank/DDBJ databases">
        <authorList>
            <person name="Wang D.B."/>
            <person name="Wang M."/>
        </authorList>
    </citation>
    <scope>NUCLEOTIDE SEQUENCE [LARGE SCALE GENOMIC DNA]</scope>
    <source>
        <strain evidence="7">VL1</strain>
    </source>
</reference>
<dbReference type="InterPro" id="IPR006076">
    <property type="entry name" value="FAD-dep_OxRdtase"/>
</dbReference>
<dbReference type="PANTHER" id="PTHR10961">
    <property type="entry name" value="PEROXISOMAL SARCOSINE OXIDASE"/>
    <property type="match status" value="1"/>
</dbReference>
<proteinExistence type="inferred from homology"/>
<dbReference type="Gene3D" id="3.30.9.10">
    <property type="entry name" value="D-Amino Acid Oxidase, subunit A, domain 2"/>
    <property type="match status" value="2"/>
</dbReference>
<dbReference type="GO" id="GO:0008115">
    <property type="term" value="F:sarcosine oxidase activity"/>
    <property type="evidence" value="ECO:0007669"/>
    <property type="project" value="TreeGrafter"/>
</dbReference>
<keyword evidence="8" id="KW-1185">Reference proteome</keyword>
<feature type="domain" description="FAD dependent oxidoreductase" evidence="6">
    <location>
        <begin position="10"/>
        <end position="302"/>
    </location>
</feature>
<comment type="cofactor">
    <cofactor evidence="1">
        <name>FAD</name>
        <dbReference type="ChEBI" id="CHEBI:57692"/>
    </cofactor>
</comment>
<dbReference type="GO" id="GO:0050031">
    <property type="term" value="F:L-pipecolate oxidase activity"/>
    <property type="evidence" value="ECO:0007669"/>
    <property type="project" value="TreeGrafter"/>
</dbReference>
<evidence type="ECO:0000256" key="1">
    <source>
        <dbReference type="ARBA" id="ARBA00001974"/>
    </source>
</evidence>
<organism evidence="7 8">
    <name type="scientific">Verticillium longisporum</name>
    <name type="common">Verticillium dahliae var. longisporum</name>
    <dbReference type="NCBI Taxonomy" id="100787"/>
    <lineage>
        <taxon>Eukaryota</taxon>
        <taxon>Fungi</taxon>
        <taxon>Dikarya</taxon>
        <taxon>Ascomycota</taxon>
        <taxon>Pezizomycotina</taxon>
        <taxon>Sordariomycetes</taxon>
        <taxon>Hypocreomycetidae</taxon>
        <taxon>Glomerellales</taxon>
        <taxon>Plectosphaerellaceae</taxon>
        <taxon>Verticillium</taxon>
    </lineage>
</organism>
<dbReference type="SUPFAM" id="SSF51905">
    <property type="entry name" value="FAD/NAD(P)-binding domain"/>
    <property type="match status" value="2"/>
</dbReference>
<evidence type="ECO:0000313" key="8">
    <source>
        <dbReference type="Proteomes" id="UP000044602"/>
    </source>
</evidence>
<keyword evidence="4" id="KW-0274">FAD</keyword>
<dbReference type="Proteomes" id="UP000044602">
    <property type="component" value="Unassembled WGS sequence"/>
</dbReference>
<dbReference type="GO" id="GO:0004657">
    <property type="term" value="F:proline dehydrogenase activity"/>
    <property type="evidence" value="ECO:0007669"/>
    <property type="project" value="TreeGrafter"/>
</dbReference>
<dbReference type="Pfam" id="PF01266">
    <property type="entry name" value="DAO"/>
    <property type="match status" value="2"/>
</dbReference>
<protein>
    <recommendedName>
        <fullName evidence="6">FAD dependent oxidoreductase domain-containing protein</fullName>
    </recommendedName>
</protein>
<keyword evidence="3" id="KW-0285">Flavoprotein</keyword>
<accession>A0A0G4MIH1</accession>